<reference evidence="1 2" key="1">
    <citation type="journal article" date="2008" name="Proc. Natl. Acad. Sci. U.S.A.">
        <title>Niche adaptation and genome expansion in the chlorophyll d-producing cyanobacterium Acaryochloris marina.</title>
        <authorList>
            <person name="Swingley W.D."/>
            <person name="Chen M."/>
            <person name="Cheung P.C."/>
            <person name="Conrad A.L."/>
            <person name="Dejesa L.C."/>
            <person name="Hao J."/>
            <person name="Honchak B.M."/>
            <person name="Karbach L.E."/>
            <person name="Kurdoglu A."/>
            <person name="Lahiri S."/>
            <person name="Mastrian S.D."/>
            <person name="Miyashita H."/>
            <person name="Page L."/>
            <person name="Ramakrishna P."/>
            <person name="Satoh S."/>
            <person name="Sattley W.M."/>
            <person name="Shimada Y."/>
            <person name="Taylor H.L."/>
            <person name="Tomo T."/>
            <person name="Tsuchiya T."/>
            <person name="Wang Z.T."/>
            <person name="Raymond J."/>
            <person name="Mimuro M."/>
            <person name="Blankenship R.E."/>
            <person name="Touchman J.W."/>
        </authorList>
    </citation>
    <scope>NUCLEOTIDE SEQUENCE [LARGE SCALE GENOMIC DNA]</scope>
    <source>
        <strain evidence="2">MBIC 11017</strain>
        <plasmid evidence="2">Plasmid pREB3</plasmid>
    </source>
</reference>
<keyword evidence="1" id="KW-0614">Plasmid</keyword>
<dbReference type="Proteomes" id="UP000000268">
    <property type="component" value="Plasmid pREB3"/>
</dbReference>
<accession>A8ZMA7</accession>
<dbReference type="EMBL" id="CP000840">
    <property type="protein sequence ID" value="ABW32318.1"/>
    <property type="molecule type" value="Genomic_DNA"/>
</dbReference>
<protein>
    <submittedName>
        <fullName evidence="1">Uncharacterized protein</fullName>
    </submittedName>
</protein>
<sequence>MKFHVAKLLVWNGRSFLMVDIQMTQTQESLGSVIREYVASMGVQLVYWCKV</sequence>
<proteinExistence type="predicted"/>
<keyword evidence="2" id="KW-1185">Reference proteome</keyword>
<name>A8ZMA7_ACAM1</name>
<organism evidence="1 2">
    <name type="scientific">Acaryochloris marina (strain MBIC 11017)</name>
    <dbReference type="NCBI Taxonomy" id="329726"/>
    <lineage>
        <taxon>Bacteria</taxon>
        <taxon>Bacillati</taxon>
        <taxon>Cyanobacteriota</taxon>
        <taxon>Cyanophyceae</taxon>
        <taxon>Acaryochloridales</taxon>
        <taxon>Acaryochloridaceae</taxon>
        <taxon>Acaryochloris</taxon>
    </lineage>
</organism>
<dbReference type="HOGENOM" id="CLU_202287_0_0_3"/>
<evidence type="ECO:0000313" key="2">
    <source>
        <dbReference type="Proteomes" id="UP000000268"/>
    </source>
</evidence>
<dbReference type="AlphaFoldDB" id="A8ZMA7"/>
<dbReference type="RefSeq" id="WP_012167285.1">
    <property type="nucleotide sequence ID" value="NC_009928.1"/>
</dbReference>
<gene>
    <name evidence="1" type="ordered locus">AM1_C0008</name>
</gene>
<geneLocation type="plasmid" evidence="1 2">
    <name>pREB3</name>
</geneLocation>
<evidence type="ECO:0000313" key="1">
    <source>
        <dbReference type="EMBL" id="ABW32318.1"/>
    </source>
</evidence>
<dbReference type="KEGG" id="amr:AM1_C0008"/>